<comment type="catalytic activity">
    <reaction evidence="12">
        <text>Successive hydrolysis of beta-D-glucose units from the non-reducing ends of (1-&gt;3)-beta-D-glucans, releasing alpha-glucose.</text>
        <dbReference type="EC" id="3.2.1.58"/>
    </reaction>
</comment>
<comment type="function">
    <text evidence="13">Glucosidase involved in the degradation of cellulosic biomass. Active on lichenan.</text>
</comment>
<evidence type="ECO:0000256" key="2">
    <source>
        <dbReference type="ARBA" id="ARBA00005641"/>
    </source>
</evidence>
<evidence type="ECO:0000256" key="9">
    <source>
        <dbReference type="ARBA" id="ARBA00023180"/>
    </source>
</evidence>
<name>A0A3D8QWK2_9HELO</name>
<keyword evidence="20" id="KW-1185">Reference proteome</keyword>
<keyword evidence="6" id="KW-0735">Signal-anchor</keyword>
<evidence type="ECO:0000313" key="20">
    <source>
        <dbReference type="Proteomes" id="UP000256645"/>
    </source>
</evidence>
<dbReference type="InterPro" id="IPR017853">
    <property type="entry name" value="GH"/>
</dbReference>
<keyword evidence="8 17" id="KW-0472">Membrane</keyword>
<comment type="similarity">
    <text evidence="2">Belongs to the glycosyl hydrolase 5 (cellulase A) family.</text>
</comment>
<comment type="subcellular location">
    <subcellularLocation>
        <location evidence="1">Cell membrane</location>
        <topology evidence="1">Single-pass type II membrane protein</topology>
    </subcellularLocation>
</comment>
<keyword evidence="4 17" id="KW-0812">Transmembrane</keyword>
<protein>
    <recommendedName>
        <fullName evidence="14">glucan 1,3-beta-glucosidase</fullName>
        <ecNumber evidence="14">3.2.1.58</ecNumber>
    </recommendedName>
    <alternativeName>
        <fullName evidence="15">Exo-1,3-beta-glucanase D</fullName>
    </alternativeName>
</protein>
<evidence type="ECO:0000256" key="4">
    <source>
        <dbReference type="ARBA" id="ARBA00022692"/>
    </source>
</evidence>
<dbReference type="InterPro" id="IPR050386">
    <property type="entry name" value="Glycosyl_hydrolase_5"/>
</dbReference>
<dbReference type="GO" id="GO:0005886">
    <property type="term" value="C:plasma membrane"/>
    <property type="evidence" value="ECO:0007669"/>
    <property type="project" value="UniProtKB-SubCell"/>
</dbReference>
<evidence type="ECO:0000256" key="5">
    <source>
        <dbReference type="ARBA" id="ARBA00022801"/>
    </source>
</evidence>
<dbReference type="PANTHER" id="PTHR31297:SF34">
    <property type="entry name" value="GLUCAN 1,3-BETA-GLUCOSIDASE 2"/>
    <property type="match status" value="1"/>
</dbReference>
<feature type="compositionally biased region" description="Basic and acidic residues" evidence="16">
    <location>
        <begin position="1"/>
        <end position="10"/>
    </location>
</feature>
<dbReference type="Pfam" id="PF00150">
    <property type="entry name" value="Cellulase"/>
    <property type="match status" value="1"/>
</dbReference>
<keyword evidence="11" id="KW-0961">Cell wall biogenesis/degradation</keyword>
<organism evidence="19 20">
    <name type="scientific">Coleophoma cylindrospora</name>
    <dbReference type="NCBI Taxonomy" id="1849047"/>
    <lineage>
        <taxon>Eukaryota</taxon>
        <taxon>Fungi</taxon>
        <taxon>Dikarya</taxon>
        <taxon>Ascomycota</taxon>
        <taxon>Pezizomycotina</taxon>
        <taxon>Leotiomycetes</taxon>
        <taxon>Helotiales</taxon>
        <taxon>Dermateaceae</taxon>
        <taxon>Coleophoma</taxon>
    </lineage>
</organism>
<dbReference type="GO" id="GO:0009986">
    <property type="term" value="C:cell surface"/>
    <property type="evidence" value="ECO:0007669"/>
    <property type="project" value="TreeGrafter"/>
</dbReference>
<feature type="compositionally biased region" description="Basic residues" evidence="16">
    <location>
        <begin position="11"/>
        <end position="32"/>
    </location>
</feature>
<feature type="compositionally biased region" description="Polar residues" evidence="16">
    <location>
        <begin position="43"/>
        <end position="66"/>
    </location>
</feature>
<feature type="compositionally biased region" description="Basic and acidic residues" evidence="16">
    <location>
        <begin position="117"/>
        <end position="131"/>
    </location>
</feature>
<feature type="compositionally biased region" description="Low complexity" evidence="16">
    <location>
        <begin position="33"/>
        <end position="42"/>
    </location>
</feature>
<evidence type="ECO:0000256" key="15">
    <source>
        <dbReference type="ARBA" id="ARBA00041260"/>
    </source>
</evidence>
<gene>
    <name evidence="19" type="ORF">BP6252_09705</name>
</gene>
<evidence type="ECO:0000259" key="18">
    <source>
        <dbReference type="Pfam" id="PF00150"/>
    </source>
</evidence>
<feature type="region of interest" description="Disordered" evidence="16">
    <location>
        <begin position="1"/>
        <end position="80"/>
    </location>
</feature>
<dbReference type="SUPFAM" id="SSF51445">
    <property type="entry name" value="(Trans)glycosidases"/>
    <property type="match status" value="1"/>
</dbReference>
<evidence type="ECO:0000256" key="8">
    <source>
        <dbReference type="ARBA" id="ARBA00023136"/>
    </source>
</evidence>
<evidence type="ECO:0000256" key="10">
    <source>
        <dbReference type="ARBA" id="ARBA00023295"/>
    </source>
</evidence>
<evidence type="ECO:0000256" key="17">
    <source>
        <dbReference type="SAM" id="Phobius"/>
    </source>
</evidence>
<dbReference type="EMBL" id="PDLM01000011">
    <property type="protein sequence ID" value="RDW66070.1"/>
    <property type="molecule type" value="Genomic_DNA"/>
</dbReference>
<keyword evidence="7 17" id="KW-1133">Transmembrane helix</keyword>
<dbReference type="GO" id="GO:0071555">
    <property type="term" value="P:cell wall organization"/>
    <property type="evidence" value="ECO:0007669"/>
    <property type="project" value="UniProtKB-KW"/>
</dbReference>
<evidence type="ECO:0000256" key="6">
    <source>
        <dbReference type="ARBA" id="ARBA00022968"/>
    </source>
</evidence>
<evidence type="ECO:0000256" key="3">
    <source>
        <dbReference type="ARBA" id="ARBA00022475"/>
    </source>
</evidence>
<evidence type="ECO:0000256" key="7">
    <source>
        <dbReference type="ARBA" id="ARBA00022989"/>
    </source>
</evidence>
<keyword evidence="9" id="KW-0325">Glycoprotein</keyword>
<dbReference type="Proteomes" id="UP000256645">
    <property type="component" value="Unassembled WGS sequence"/>
</dbReference>
<dbReference type="InterPro" id="IPR001547">
    <property type="entry name" value="Glyco_hydro_5"/>
</dbReference>
<comment type="caution">
    <text evidence="19">The sequence shown here is derived from an EMBL/GenBank/DDBJ whole genome shotgun (WGS) entry which is preliminary data.</text>
</comment>
<proteinExistence type="inferred from homology"/>
<reference evidence="19 20" key="1">
    <citation type="journal article" date="2018" name="IMA Fungus">
        <title>IMA Genome-F 9: Draft genome sequence of Annulohypoxylon stygium, Aspergillus mulundensis, Berkeleyomyces basicola (syn. Thielaviopsis basicola), Ceratocystis smalleyi, two Cercospora beticola strains, Coleophoma cylindrospora, Fusarium fracticaudum, Phialophora cf. hyalina, and Morchella septimelata.</title>
        <authorList>
            <person name="Wingfield B.D."/>
            <person name="Bills G.F."/>
            <person name="Dong Y."/>
            <person name="Huang W."/>
            <person name="Nel W.J."/>
            <person name="Swalarsk-Parry B.S."/>
            <person name="Vaghefi N."/>
            <person name="Wilken P.M."/>
            <person name="An Z."/>
            <person name="de Beer Z.W."/>
            <person name="De Vos L."/>
            <person name="Chen L."/>
            <person name="Duong T.A."/>
            <person name="Gao Y."/>
            <person name="Hammerbacher A."/>
            <person name="Kikkert J.R."/>
            <person name="Li Y."/>
            <person name="Li H."/>
            <person name="Li K."/>
            <person name="Li Q."/>
            <person name="Liu X."/>
            <person name="Ma X."/>
            <person name="Naidoo K."/>
            <person name="Pethybridge S.J."/>
            <person name="Sun J."/>
            <person name="Steenkamp E.T."/>
            <person name="van der Nest M.A."/>
            <person name="van Wyk S."/>
            <person name="Wingfield M.J."/>
            <person name="Xiong C."/>
            <person name="Yue Q."/>
            <person name="Zhang X."/>
        </authorList>
    </citation>
    <scope>NUCLEOTIDE SEQUENCE [LARGE SCALE GENOMIC DNA]</scope>
    <source>
        <strain evidence="19 20">BP6252</strain>
    </source>
</reference>
<keyword evidence="10" id="KW-0326">Glycosidase</keyword>
<dbReference type="GO" id="GO:0009251">
    <property type="term" value="P:glucan catabolic process"/>
    <property type="evidence" value="ECO:0007669"/>
    <property type="project" value="TreeGrafter"/>
</dbReference>
<dbReference type="EC" id="3.2.1.58" evidence="14"/>
<feature type="region of interest" description="Disordered" evidence="16">
    <location>
        <begin position="117"/>
        <end position="138"/>
    </location>
</feature>
<dbReference type="OrthoDB" id="62120at2759"/>
<evidence type="ECO:0000256" key="11">
    <source>
        <dbReference type="ARBA" id="ARBA00023316"/>
    </source>
</evidence>
<evidence type="ECO:0000256" key="1">
    <source>
        <dbReference type="ARBA" id="ARBA00004401"/>
    </source>
</evidence>
<evidence type="ECO:0000256" key="12">
    <source>
        <dbReference type="ARBA" id="ARBA00036824"/>
    </source>
</evidence>
<dbReference type="Gene3D" id="3.20.20.80">
    <property type="entry name" value="Glycosidases"/>
    <property type="match status" value="1"/>
</dbReference>
<feature type="domain" description="Glycoside hydrolase family 5" evidence="18">
    <location>
        <begin position="309"/>
        <end position="549"/>
    </location>
</feature>
<evidence type="ECO:0000256" key="16">
    <source>
        <dbReference type="SAM" id="MobiDB-lite"/>
    </source>
</evidence>
<keyword evidence="3" id="KW-1003">Cell membrane</keyword>
<dbReference type="PANTHER" id="PTHR31297">
    <property type="entry name" value="GLUCAN ENDO-1,6-BETA-GLUCOSIDASE B"/>
    <property type="match status" value="1"/>
</dbReference>
<keyword evidence="5" id="KW-0378">Hydrolase</keyword>
<evidence type="ECO:0000256" key="14">
    <source>
        <dbReference type="ARBA" id="ARBA00038929"/>
    </source>
</evidence>
<evidence type="ECO:0000313" key="19">
    <source>
        <dbReference type="EMBL" id="RDW66070.1"/>
    </source>
</evidence>
<dbReference type="AlphaFoldDB" id="A0A3D8QWK2"/>
<dbReference type="FunFam" id="3.20.20.80:FF:000033">
    <property type="entry name" value="Glucan 1,3-beta-glucosidase A"/>
    <property type="match status" value="1"/>
</dbReference>
<feature type="transmembrane region" description="Helical" evidence="17">
    <location>
        <begin position="148"/>
        <end position="169"/>
    </location>
</feature>
<dbReference type="GO" id="GO:0005576">
    <property type="term" value="C:extracellular region"/>
    <property type="evidence" value="ECO:0007669"/>
    <property type="project" value="TreeGrafter"/>
</dbReference>
<sequence length="677" mass="74733">MAPRESTRSKPRERRHNHDKRRSHSHTRRKSRAAAAATGTSSESNSQALSADSLAKLNQLNYQQSVRPQETTPKKPRRKRERRIVYDEEIEVHRPRKSEKRSKRRVVSGALLEEGSGEKVRGLRGGDKSSYDDEYLEQENGGGKKKRLWIWIGIALIILIIVVVVAVVVSKKNTSSSSKSGGTSSGGNGVSNADVPTAAKGTYLDPSTWYDVTDFNTTYTNDTVGGLPVMGLNSTWDDSKSANDKVVSIDTSWGAYTSTPARGVNLGGWLSLEPFITPSLFNYDSKLGIVDEWTLCQHLGTTGAQSTLEQHYATFVTEETFSEIAAAGLDHVRIPFSYWAVITYDDDPYVFRTSWRYLLRGIEWARKHGLRINLDLHALPGSQNGWTHSGHLGPIGWLNGTNGQLNKQRSLDVHNQLSKFFAQDRYKNIISFYGLANEPKMTALNATEVINWTAQAYELVTGNGINAYVVFGDGFMGLENWKGVLQGYDQLLLDVHQYVIFNAGQLAYNHTGKVDYACTGWTLQAEQSMSVSTGFGPTIFAEWSQADTDCAPDLNNVGAGTRWEGDYNVGDSSTAVTSPVCPATDKSTCSCTSANSDPSTYSSAYTEFLLMFAEAQMTSFEAGWGWFYWTWTTESAPQWSYKAGLAAGILPSLAYQKSFNCTSTVPSFSGMGLSETY</sequence>
<dbReference type="GO" id="GO:0004338">
    <property type="term" value="F:glucan exo-1,3-beta-glucosidase activity"/>
    <property type="evidence" value="ECO:0007669"/>
    <property type="project" value="UniProtKB-EC"/>
</dbReference>
<accession>A0A3D8QWK2</accession>
<evidence type="ECO:0000256" key="13">
    <source>
        <dbReference type="ARBA" id="ARBA00037126"/>
    </source>
</evidence>
<dbReference type="STRING" id="1849047.A0A3D8QWK2"/>